<dbReference type="RefSeq" id="XP_012201899.1">
    <property type="nucleotide sequence ID" value="XM_012346509.1"/>
</dbReference>
<keyword evidence="4" id="KW-1185">Reference proteome</keyword>
<sequence>MDFMDASRRGSYGESKPMWKPLVPWSEDVKLEKDGAWIDCTSPNHDECRPMVLLKPFAVLSVIVTNISVVAVATFGWTDRLRTALGLQDLPRCSLVLVISMLLSVACGGGGLLGDYARHRGLVLRRASGLWVVASLLLLFGCVLDTAFLYGLGLALAYVAAGAILPNVIVAGTALEHTHDVSDDQKRLEITTFYGWTTAASIGSLAATQAFCLATTSRTQVLALFALCLLLLATLSWLHVHMRCRRWPPQVTPASVFATGWHILRGHWLLLGTSGGALLMLLGAIAVVASVAVPHRAGAALDTRFVLAAAGVASIFLGWITTLVLGVASFNLHYSVHVHRRRHGSDNHDDEEEEDDEDGPIASEHMPVLRGLSLFPIGCMGVFAAALRGQLYSLLLLQQCQTSRTAFGSVHVSPDYVAVGVGVVALVSSPLLLRLLTVELKAFGRSTRLLHALLFYLVGTFLAGIVELYRRSSPHDVGPLLLPDTTCHKKTTTGMDSAYAIAYLVPLGLAEMLFRTCVGEIGAFVLPPRQMGLAASVLAVCDAIGSAAAIGIGVITVRWYRTPAPTDLVLVLLASTTLACMAYASMKRLVAHYQAAQIWL</sequence>
<evidence type="ECO:0008006" key="5">
    <source>
        <dbReference type="Google" id="ProtNLM"/>
    </source>
</evidence>
<organism evidence="3 4">
    <name type="scientific">Saprolegnia parasitica (strain CBS 223.65)</name>
    <dbReference type="NCBI Taxonomy" id="695850"/>
    <lineage>
        <taxon>Eukaryota</taxon>
        <taxon>Sar</taxon>
        <taxon>Stramenopiles</taxon>
        <taxon>Oomycota</taxon>
        <taxon>Saprolegniomycetes</taxon>
        <taxon>Saprolegniales</taxon>
        <taxon>Saprolegniaceae</taxon>
        <taxon>Saprolegnia</taxon>
    </lineage>
</organism>
<feature type="compositionally biased region" description="Acidic residues" evidence="1">
    <location>
        <begin position="348"/>
        <end position="359"/>
    </location>
</feature>
<keyword evidence="2" id="KW-0812">Transmembrane</keyword>
<dbReference type="EMBL" id="KK583217">
    <property type="protein sequence ID" value="KDO27461.1"/>
    <property type="molecule type" value="Genomic_DNA"/>
</dbReference>
<feature type="transmembrane region" description="Helical" evidence="2">
    <location>
        <begin position="97"/>
        <end position="117"/>
    </location>
</feature>
<evidence type="ECO:0000256" key="2">
    <source>
        <dbReference type="SAM" id="Phobius"/>
    </source>
</evidence>
<dbReference type="Proteomes" id="UP000030745">
    <property type="component" value="Unassembled WGS sequence"/>
</dbReference>
<dbReference type="OMA" id="CAIFNFS"/>
<dbReference type="AlphaFoldDB" id="A0A067CLM7"/>
<reference evidence="3 4" key="1">
    <citation type="journal article" date="2013" name="PLoS Genet.">
        <title>Distinctive expansion of potential virulence genes in the genome of the oomycete fish pathogen Saprolegnia parasitica.</title>
        <authorList>
            <person name="Jiang R.H."/>
            <person name="de Bruijn I."/>
            <person name="Haas B.J."/>
            <person name="Belmonte R."/>
            <person name="Lobach L."/>
            <person name="Christie J."/>
            <person name="van den Ackerveken G."/>
            <person name="Bottin A."/>
            <person name="Bulone V."/>
            <person name="Diaz-Moreno S.M."/>
            <person name="Dumas B."/>
            <person name="Fan L."/>
            <person name="Gaulin E."/>
            <person name="Govers F."/>
            <person name="Grenville-Briggs L.J."/>
            <person name="Horner N.R."/>
            <person name="Levin J.Z."/>
            <person name="Mammella M."/>
            <person name="Meijer H.J."/>
            <person name="Morris P."/>
            <person name="Nusbaum C."/>
            <person name="Oome S."/>
            <person name="Phillips A.J."/>
            <person name="van Rooyen D."/>
            <person name="Rzeszutek E."/>
            <person name="Saraiva M."/>
            <person name="Secombes C.J."/>
            <person name="Seidl M.F."/>
            <person name="Snel B."/>
            <person name="Stassen J.H."/>
            <person name="Sykes S."/>
            <person name="Tripathy S."/>
            <person name="van den Berg H."/>
            <person name="Vega-Arreguin J.C."/>
            <person name="Wawra S."/>
            <person name="Young S.K."/>
            <person name="Zeng Q."/>
            <person name="Dieguez-Uribeondo J."/>
            <person name="Russ C."/>
            <person name="Tyler B.M."/>
            <person name="van West P."/>
        </authorList>
    </citation>
    <scope>NUCLEOTIDE SEQUENCE [LARGE SCALE GENOMIC DNA]</scope>
    <source>
        <strain evidence="3 4">CBS 223.65</strain>
    </source>
</reference>
<feature type="transmembrane region" description="Helical" evidence="2">
    <location>
        <begin position="568"/>
        <end position="586"/>
    </location>
</feature>
<feature type="transmembrane region" description="Helical" evidence="2">
    <location>
        <begin position="268"/>
        <end position="293"/>
    </location>
</feature>
<dbReference type="InterPro" id="IPR036259">
    <property type="entry name" value="MFS_trans_sf"/>
</dbReference>
<keyword evidence="2" id="KW-0472">Membrane</keyword>
<dbReference type="GeneID" id="24129358"/>
<dbReference type="SUPFAM" id="SSF103473">
    <property type="entry name" value="MFS general substrate transporter"/>
    <property type="match status" value="1"/>
</dbReference>
<feature type="transmembrane region" description="Helical" evidence="2">
    <location>
        <begin position="57"/>
        <end position="77"/>
    </location>
</feature>
<keyword evidence="2" id="KW-1133">Transmembrane helix</keyword>
<feature type="transmembrane region" description="Helical" evidence="2">
    <location>
        <begin position="305"/>
        <end position="332"/>
    </location>
</feature>
<feature type="region of interest" description="Disordered" evidence="1">
    <location>
        <begin position="342"/>
        <end position="362"/>
    </location>
</feature>
<feature type="transmembrane region" description="Helical" evidence="2">
    <location>
        <begin position="416"/>
        <end position="437"/>
    </location>
</feature>
<gene>
    <name evidence="3" type="ORF">SPRG_07050</name>
</gene>
<dbReference type="KEGG" id="spar:SPRG_07050"/>
<feature type="transmembrane region" description="Helical" evidence="2">
    <location>
        <begin position="374"/>
        <end position="396"/>
    </location>
</feature>
<evidence type="ECO:0000256" key="1">
    <source>
        <dbReference type="SAM" id="MobiDB-lite"/>
    </source>
</evidence>
<dbReference type="OrthoDB" id="8904098at2759"/>
<feature type="transmembrane region" description="Helical" evidence="2">
    <location>
        <begin position="222"/>
        <end position="240"/>
    </location>
</feature>
<feature type="transmembrane region" description="Helical" evidence="2">
    <location>
        <begin position="449"/>
        <end position="469"/>
    </location>
</feature>
<feature type="transmembrane region" description="Helical" evidence="2">
    <location>
        <begin position="196"/>
        <end position="216"/>
    </location>
</feature>
<feature type="transmembrane region" description="Helical" evidence="2">
    <location>
        <begin position="156"/>
        <end position="175"/>
    </location>
</feature>
<feature type="transmembrane region" description="Helical" evidence="2">
    <location>
        <begin position="129"/>
        <end position="150"/>
    </location>
</feature>
<accession>A0A067CLM7</accession>
<proteinExistence type="predicted"/>
<dbReference type="VEuPathDB" id="FungiDB:SPRG_07050"/>
<evidence type="ECO:0000313" key="3">
    <source>
        <dbReference type="EMBL" id="KDO27461.1"/>
    </source>
</evidence>
<name>A0A067CLM7_SAPPC</name>
<feature type="transmembrane region" description="Helical" evidence="2">
    <location>
        <begin position="533"/>
        <end position="556"/>
    </location>
</feature>
<protein>
    <recommendedName>
        <fullName evidence="5">Major facilitator superfamily (MFS) profile domain-containing protein</fullName>
    </recommendedName>
</protein>
<evidence type="ECO:0000313" key="4">
    <source>
        <dbReference type="Proteomes" id="UP000030745"/>
    </source>
</evidence>